<dbReference type="KEGG" id="cpeg:CPELA_05775"/>
<evidence type="ECO:0000256" key="2">
    <source>
        <dbReference type="SAM" id="MobiDB-lite"/>
    </source>
</evidence>
<dbReference type="Pfam" id="PF13411">
    <property type="entry name" value="MerR_1"/>
    <property type="match status" value="1"/>
</dbReference>
<dbReference type="GO" id="GO:0003677">
    <property type="term" value="F:DNA binding"/>
    <property type="evidence" value="ECO:0007669"/>
    <property type="project" value="UniProtKB-KW"/>
</dbReference>
<dbReference type="CDD" id="cd00592">
    <property type="entry name" value="HTH_MerR-like"/>
    <property type="match status" value="1"/>
</dbReference>
<dbReference type="PROSITE" id="PS50937">
    <property type="entry name" value="HTH_MERR_2"/>
    <property type="match status" value="1"/>
</dbReference>
<feature type="domain" description="HTH merR-type" evidence="3">
    <location>
        <begin position="56"/>
        <end position="108"/>
    </location>
</feature>
<keyword evidence="5" id="KW-1185">Reference proteome</keyword>
<dbReference type="InterPro" id="IPR000551">
    <property type="entry name" value="MerR-type_HTH_dom"/>
</dbReference>
<evidence type="ECO:0000313" key="4">
    <source>
        <dbReference type="EMBL" id="QAU52426.1"/>
    </source>
</evidence>
<accession>A0A410W911</accession>
<dbReference type="Proteomes" id="UP000288929">
    <property type="component" value="Chromosome"/>
</dbReference>
<proteinExistence type="predicted"/>
<evidence type="ECO:0000259" key="3">
    <source>
        <dbReference type="PROSITE" id="PS50937"/>
    </source>
</evidence>
<dbReference type="SMART" id="SM00422">
    <property type="entry name" value="HTH_MERR"/>
    <property type="match status" value="1"/>
</dbReference>
<dbReference type="Gene3D" id="1.10.1660.10">
    <property type="match status" value="1"/>
</dbReference>
<gene>
    <name evidence="4" type="ORF">CPELA_05775</name>
</gene>
<dbReference type="InterPro" id="IPR047057">
    <property type="entry name" value="MerR_fam"/>
</dbReference>
<dbReference type="PANTHER" id="PTHR30204">
    <property type="entry name" value="REDOX-CYCLING DRUG-SENSING TRANSCRIPTIONAL ACTIVATOR SOXR"/>
    <property type="match status" value="1"/>
</dbReference>
<protein>
    <submittedName>
        <fullName evidence="4">Zinc-responsive transcriptional regulator</fullName>
    </submittedName>
</protein>
<evidence type="ECO:0000256" key="1">
    <source>
        <dbReference type="ARBA" id="ARBA00023125"/>
    </source>
</evidence>
<evidence type="ECO:0000313" key="5">
    <source>
        <dbReference type="Proteomes" id="UP000288929"/>
    </source>
</evidence>
<dbReference type="AlphaFoldDB" id="A0A410W911"/>
<organism evidence="4 5">
    <name type="scientific">Corynebacterium pelargi</name>
    <dbReference type="NCBI Taxonomy" id="1471400"/>
    <lineage>
        <taxon>Bacteria</taxon>
        <taxon>Bacillati</taxon>
        <taxon>Actinomycetota</taxon>
        <taxon>Actinomycetes</taxon>
        <taxon>Mycobacteriales</taxon>
        <taxon>Corynebacteriaceae</taxon>
        <taxon>Corynebacterium</taxon>
    </lineage>
</organism>
<dbReference type="EMBL" id="CP035299">
    <property type="protein sequence ID" value="QAU52426.1"/>
    <property type="molecule type" value="Genomic_DNA"/>
</dbReference>
<dbReference type="InterPro" id="IPR009061">
    <property type="entry name" value="DNA-bd_dom_put_sf"/>
</dbReference>
<feature type="region of interest" description="Disordered" evidence="2">
    <location>
        <begin position="1"/>
        <end position="32"/>
    </location>
</feature>
<reference evidence="4 5" key="1">
    <citation type="submission" date="2019-01" db="EMBL/GenBank/DDBJ databases">
        <authorList>
            <person name="Ruckert C."/>
            <person name="Busche T."/>
            <person name="Kalinowski J."/>
        </authorList>
    </citation>
    <scope>NUCLEOTIDE SEQUENCE [LARGE SCALE GENOMIC DNA]</scope>
    <source>
        <strain evidence="4 5">136/3</strain>
    </source>
</reference>
<keyword evidence="1" id="KW-0238">DNA-binding</keyword>
<dbReference type="SUPFAM" id="SSF46955">
    <property type="entry name" value="Putative DNA-binding domain"/>
    <property type="match status" value="1"/>
</dbReference>
<dbReference type="PANTHER" id="PTHR30204:SF89">
    <property type="entry name" value="HTH MERR-TYPE DOMAIN-CONTAINING PROTEIN"/>
    <property type="match status" value="1"/>
</dbReference>
<sequence>MQSSVSSTFLGSSPLKSMSALTNRERSTAKPKKNMSIGVVLETLKSEFPDVTLSKIRFLESEGLISPERTPSGYRRFTEADVDRLRYILQTQRDHYLPLKVIREQLDAMDSGAVTPISQGASGAPLISADNFRGATLRRLSDADVAEKAGVEPSLIQEFVQAGVIKPDVSGFFSADDVQIVAFGAQLLEFGVDARHLKSLRNAASRQADLIARAATPMARSRGGHNPREHAEEISQQMSAVVVSLHASLLKALLREELS</sequence>
<dbReference type="GO" id="GO:0003700">
    <property type="term" value="F:DNA-binding transcription factor activity"/>
    <property type="evidence" value="ECO:0007669"/>
    <property type="project" value="InterPro"/>
</dbReference>
<feature type="compositionally biased region" description="Polar residues" evidence="2">
    <location>
        <begin position="1"/>
        <end position="22"/>
    </location>
</feature>
<name>A0A410W911_9CORY</name>